<evidence type="ECO:0000313" key="11">
    <source>
        <dbReference type="Proteomes" id="UP000040576"/>
    </source>
</evidence>
<comment type="subcellular location">
    <subcellularLocation>
        <location evidence="8">Cell membrane</location>
        <topology evidence="8">Single-pass membrane protein</topology>
    </subcellularLocation>
    <text evidence="8">Colocalized with FtsZ to the nascent septal site.</text>
</comment>
<evidence type="ECO:0000256" key="3">
    <source>
        <dbReference type="ARBA" id="ARBA00022989"/>
    </source>
</evidence>
<evidence type="ECO:0000256" key="7">
    <source>
        <dbReference type="ARBA" id="ARBA00023306"/>
    </source>
</evidence>
<evidence type="ECO:0000256" key="5">
    <source>
        <dbReference type="ARBA" id="ARBA00023136"/>
    </source>
</evidence>
<feature type="topological domain" description="Cytoplasmic" evidence="8">
    <location>
        <begin position="22"/>
        <end position="568"/>
    </location>
</feature>
<keyword evidence="8" id="KW-1003">Cell membrane</keyword>
<keyword evidence="6 8" id="KW-0717">Septation</keyword>
<dbReference type="EMBL" id="CCRF01000068">
    <property type="protein sequence ID" value="CEE02314.1"/>
    <property type="molecule type" value="Genomic_DNA"/>
</dbReference>
<dbReference type="AlphaFoldDB" id="A0A090KUE0"/>
<evidence type="ECO:0000256" key="2">
    <source>
        <dbReference type="ARBA" id="ARBA00022692"/>
    </source>
</evidence>
<gene>
    <name evidence="8" type="primary">ezrA</name>
    <name evidence="10" type="ORF">BT1A1_2496</name>
</gene>
<keyword evidence="1 8" id="KW-0132">Cell division</keyword>
<evidence type="ECO:0000256" key="1">
    <source>
        <dbReference type="ARBA" id="ARBA00022618"/>
    </source>
</evidence>
<evidence type="ECO:0000256" key="9">
    <source>
        <dbReference type="SAM" id="Phobius"/>
    </source>
</evidence>
<dbReference type="InterPro" id="IPR010379">
    <property type="entry name" value="EzrA"/>
</dbReference>
<keyword evidence="4 8" id="KW-0175">Coiled coil</keyword>
<name>A0A090KUE0_9BACI</name>
<sequence>MIYIIGIILILIVLYIIGYFVKRKNFTYIDRLEAWKIELMNRPVLDEVSKIKKLKMAGETEEYFERWRTAWDEIVTEELPNVEEMLYEAEDLVEKYRFSKAKQVYTKIETSLKEAEMKIDEMVANLHDIIGSEEKNREDIIGLQELYKKLKKELLAHQYAYGKASKNLEKQIVSATEKMDQFGLETENGNYLTAREIIMELKKELESLNVKMESIPLLLNECLHVIPEQLKEIKNGINEMVEEGYHLEHLGLSAVIKKLEDTLQSYTRSIETAEIDGIEDGLKEIKGQIEVIYDLLEGEVTAKKYVLSNQSQITESLANITAKNESLKNEVEQVKETYHMSEAELEILSELEEKTATMKKMAELMLTNENLSSAAYSVLRDKVEEIFANMKEVEDKQQSLLEILQALRKDEMEAREKIKNLRKLFHDTARLLERSNLPGVPQDIETKLLDAQEVIQDCFNSLDEKPLRMQFVQTSLQKAESIVNDIHNQVVEMVENVYFIEKIIQYGNRYRRKYPAVHKRLTVAEEAFRRYDYSSAFEEAAAAVEEAEPGALKKIEELINEGYEQDVH</sequence>
<dbReference type="HAMAP" id="MF_00728">
    <property type="entry name" value="EzrA"/>
    <property type="match status" value="1"/>
</dbReference>
<proteinExistence type="inferred from homology"/>
<dbReference type="Gene3D" id="1.20.120.20">
    <property type="entry name" value="Apolipoprotein"/>
    <property type="match status" value="1"/>
</dbReference>
<keyword evidence="7 8" id="KW-0131">Cell cycle</keyword>
<keyword evidence="11" id="KW-1185">Reference proteome</keyword>
<feature type="coiled-coil region" evidence="8">
    <location>
        <begin position="376"/>
        <end position="424"/>
    </location>
</feature>
<feature type="coiled-coil region" evidence="8">
    <location>
        <begin position="165"/>
        <end position="211"/>
    </location>
</feature>
<keyword evidence="5 8" id="KW-0472">Membrane</keyword>
<dbReference type="RefSeq" id="WP_034771690.1">
    <property type="nucleotide sequence ID" value="NZ_CCRF01000068.1"/>
</dbReference>
<accession>A0A090KUE0</accession>
<protein>
    <recommendedName>
        <fullName evidence="8">Septation ring formation regulator EzrA</fullName>
    </recommendedName>
</protein>
<comment type="function">
    <text evidence="8">Negative regulator of FtsZ ring formation; modulates the frequency and position of FtsZ ring formation. Inhibits FtsZ ring formation at polar sites. Interacts either with FtsZ or with one of its binding partners to promote depolymerization.</text>
</comment>
<evidence type="ECO:0000256" key="8">
    <source>
        <dbReference type="HAMAP-Rule" id="MF_00728"/>
    </source>
</evidence>
<evidence type="ECO:0000256" key="6">
    <source>
        <dbReference type="ARBA" id="ARBA00023210"/>
    </source>
</evidence>
<keyword evidence="2 8" id="KW-0812">Transmembrane</keyword>
<dbReference type="GO" id="GO:0005886">
    <property type="term" value="C:plasma membrane"/>
    <property type="evidence" value="ECO:0007669"/>
    <property type="project" value="UniProtKB-SubCell"/>
</dbReference>
<evidence type="ECO:0000313" key="10">
    <source>
        <dbReference type="EMBL" id="CEE02314.1"/>
    </source>
</evidence>
<evidence type="ECO:0000256" key="4">
    <source>
        <dbReference type="ARBA" id="ARBA00023054"/>
    </source>
</evidence>
<organism evidence="10 11">
    <name type="scientific">Caldibacillus thermoamylovorans</name>
    <dbReference type="NCBI Taxonomy" id="35841"/>
    <lineage>
        <taxon>Bacteria</taxon>
        <taxon>Bacillati</taxon>
        <taxon>Bacillota</taxon>
        <taxon>Bacilli</taxon>
        <taxon>Bacillales</taxon>
        <taxon>Bacillaceae</taxon>
        <taxon>Caldibacillus</taxon>
    </lineage>
</organism>
<feature type="topological domain" description="Extracellular" evidence="8">
    <location>
        <begin position="1"/>
        <end position="2"/>
    </location>
</feature>
<feature type="coiled-coil region" evidence="8">
    <location>
        <begin position="310"/>
        <end position="344"/>
    </location>
</feature>
<dbReference type="Proteomes" id="UP000040576">
    <property type="component" value="Unassembled WGS sequence"/>
</dbReference>
<dbReference type="GO" id="GO:0000917">
    <property type="term" value="P:division septum assembly"/>
    <property type="evidence" value="ECO:0007669"/>
    <property type="project" value="UniProtKB-KW"/>
</dbReference>
<comment type="similarity">
    <text evidence="8">Belongs to the EzrA family.</text>
</comment>
<feature type="transmembrane region" description="Helical" evidence="9">
    <location>
        <begin position="6"/>
        <end position="21"/>
    </location>
</feature>
<dbReference type="NCBIfam" id="NF003413">
    <property type="entry name" value="PRK04778.1-7"/>
    <property type="match status" value="1"/>
</dbReference>
<dbReference type="Pfam" id="PF06160">
    <property type="entry name" value="EzrA"/>
    <property type="match status" value="1"/>
</dbReference>
<dbReference type="GO" id="GO:0000921">
    <property type="term" value="P:septin ring assembly"/>
    <property type="evidence" value="ECO:0007669"/>
    <property type="project" value="InterPro"/>
</dbReference>
<dbReference type="GO" id="GO:0005940">
    <property type="term" value="C:septin ring"/>
    <property type="evidence" value="ECO:0007669"/>
    <property type="project" value="InterPro"/>
</dbReference>
<keyword evidence="3 8" id="KW-1133">Transmembrane helix</keyword>
<reference evidence="10 11" key="1">
    <citation type="submission" date="2014-07" db="EMBL/GenBank/DDBJ databases">
        <authorList>
            <person name="Wibberg Daniel"/>
        </authorList>
    </citation>
    <scope>NUCLEOTIDE SEQUENCE [LARGE SCALE GENOMIC DNA]</scope>
</reference>